<accession>A0AAV5CJK6</accession>
<gene>
    <name evidence="3" type="primary">ga15320</name>
    <name evidence="3" type="ORF">PR202_ga15320</name>
</gene>
<dbReference type="InterPro" id="IPR039206">
    <property type="entry name" value="MORF/ORRM1/DAG-like"/>
</dbReference>
<dbReference type="PANTHER" id="PTHR31346">
    <property type="entry name" value="MULTIPLE ORGANELLAR RNA EDITING FACTOR 2, CHLOROPLASTIC-RELATED-RELATED"/>
    <property type="match status" value="1"/>
</dbReference>
<evidence type="ECO:0000256" key="1">
    <source>
        <dbReference type="ARBA" id="ARBA00022946"/>
    </source>
</evidence>
<dbReference type="GO" id="GO:0005739">
    <property type="term" value="C:mitochondrion"/>
    <property type="evidence" value="ECO:0007669"/>
    <property type="project" value="TreeGrafter"/>
</dbReference>
<evidence type="ECO:0000313" key="4">
    <source>
        <dbReference type="Proteomes" id="UP001054889"/>
    </source>
</evidence>
<dbReference type="Pfam" id="PF21864">
    <property type="entry name" value="MORF_dom"/>
    <property type="match status" value="1"/>
</dbReference>
<keyword evidence="4" id="KW-1185">Reference proteome</keyword>
<sequence>MIFDHDSDDDRLLQAGCDYSDDDDRLLHGCDSEHWLVVMRTPPGGTYNPTTPRDELIDSYIKTLAQVVGSEDEAKQKIYSVSTRYYFAFGALVSEELSHKLKELPGVIWVLPDSYLDVENKDYGGEPFINGEAVPYDPKYHEEWVRNNERQMPTCHHLQMRMVRSSLKYHLLMGKVMLPAIKVTIIMMAKRIVSLLKIKVAHNQDNKPGDAMRDAPGLASHSNNTGSHVSCRCHCRGCSPSFQGGSKQINNTITHHGGWQCYHCGTASPFQGGSQPASQQGSNTMSYYQGGSAPIYHQGCVVHHHYYSHVHYHHHHHYNK</sequence>
<dbReference type="Gene3D" id="3.30.70.80">
    <property type="entry name" value="Peptidase S8 propeptide/proteinase inhibitor I9"/>
    <property type="match status" value="1"/>
</dbReference>
<dbReference type="EMBL" id="BQKI01000007">
    <property type="protein sequence ID" value="GJM98324.1"/>
    <property type="molecule type" value="Genomic_DNA"/>
</dbReference>
<evidence type="ECO:0000259" key="2">
    <source>
        <dbReference type="Pfam" id="PF21864"/>
    </source>
</evidence>
<dbReference type="GO" id="GO:0080156">
    <property type="term" value="P:mitochondrial mRNA modification"/>
    <property type="evidence" value="ECO:0007669"/>
    <property type="project" value="TreeGrafter"/>
</dbReference>
<keyword evidence="1" id="KW-0809">Transit peptide</keyword>
<dbReference type="GO" id="GO:0016554">
    <property type="term" value="P:cytidine to uridine editing"/>
    <property type="evidence" value="ECO:0007669"/>
    <property type="project" value="InterPro"/>
</dbReference>
<dbReference type="InterPro" id="IPR037045">
    <property type="entry name" value="S8pro/Inhibitor_I9_sf"/>
</dbReference>
<comment type="caution">
    <text evidence="3">The sequence shown here is derived from an EMBL/GenBank/DDBJ whole genome shotgun (WGS) entry which is preliminary data.</text>
</comment>
<proteinExistence type="predicted"/>
<feature type="domain" description="MORF/ORRM1/DAG-like MORF" evidence="2">
    <location>
        <begin position="33"/>
        <end position="128"/>
    </location>
</feature>
<dbReference type="PANTHER" id="PTHR31346:SF4">
    <property type="entry name" value="MULTIPLE ORGANELLAR RNA EDITING FACTOR 8, CHLOROPLASTIC_MITOCHONDRIAL"/>
    <property type="match status" value="1"/>
</dbReference>
<reference evidence="3" key="1">
    <citation type="journal article" date="2018" name="DNA Res.">
        <title>Multiple hybrid de novo genome assembly of finger millet, an orphan allotetraploid crop.</title>
        <authorList>
            <person name="Hatakeyama M."/>
            <person name="Aluri S."/>
            <person name="Balachadran M.T."/>
            <person name="Sivarajan S.R."/>
            <person name="Patrignani A."/>
            <person name="Gruter S."/>
            <person name="Poveda L."/>
            <person name="Shimizu-Inatsugi R."/>
            <person name="Baeten J."/>
            <person name="Francoijs K.J."/>
            <person name="Nataraja K.N."/>
            <person name="Reddy Y.A.N."/>
            <person name="Phadnis S."/>
            <person name="Ravikumar R.L."/>
            <person name="Schlapbach R."/>
            <person name="Sreeman S.M."/>
            <person name="Shimizu K.K."/>
        </authorList>
    </citation>
    <scope>NUCLEOTIDE SEQUENCE</scope>
</reference>
<dbReference type="InterPro" id="IPR054059">
    <property type="entry name" value="MORF/ORRM1/DAG-like_MORF"/>
</dbReference>
<protein>
    <recommendedName>
        <fullName evidence="2">MORF/ORRM1/DAG-like MORF domain-containing protein</fullName>
    </recommendedName>
</protein>
<organism evidence="3 4">
    <name type="scientific">Eleusine coracana subsp. coracana</name>
    <dbReference type="NCBI Taxonomy" id="191504"/>
    <lineage>
        <taxon>Eukaryota</taxon>
        <taxon>Viridiplantae</taxon>
        <taxon>Streptophyta</taxon>
        <taxon>Embryophyta</taxon>
        <taxon>Tracheophyta</taxon>
        <taxon>Spermatophyta</taxon>
        <taxon>Magnoliopsida</taxon>
        <taxon>Liliopsida</taxon>
        <taxon>Poales</taxon>
        <taxon>Poaceae</taxon>
        <taxon>PACMAD clade</taxon>
        <taxon>Chloridoideae</taxon>
        <taxon>Cynodonteae</taxon>
        <taxon>Eleusininae</taxon>
        <taxon>Eleusine</taxon>
    </lineage>
</organism>
<dbReference type="AlphaFoldDB" id="A0AAV5CJK6"/>
<dbReference type="Proteomes" id="UP001054889">
    <property type="component" value="Unassembled WGS sequence"/>
</dbReference>
<evidence type="ECO:0000313" key="3">
    <source>
        <dbReference type="EMBL" id="GJM98324.1"/>
    </source>
</evidence>
<reference evidence="3" key="2">
    <citation type="submission" date="2021-12" db="EMBL/GenBank/DDBJ databases">
        <title>Resequencing data analysis of finger millet.</title>
        <authorList>
            <person name="Hatakeyama M."/>
            <person name="Aluri S."/>
            <person name="Balachadran M.T."/>
            <person name="Sivarajan S.R."/>
            <person name="Poveda L."/>
            <person name="Shimizu-Inatsugi R."/>
            <person name="Schlapbach R."/>
            <person name="Sreeman S.M."/>
            <person name="Shimizu K.K."/>
        </authorList>
    </citation>
    <scope>NUCLEOTIDE SEQUENCE</scope>
</reference>
<name>A0AAV5CJK6_ELECO</name>